<dbReference type="PROSITE" id="PS01195">
    <property type="entry name" value="PEPT_TRNA_HYDROL_1"/>
    <property type="match status" value="1"/>
</dbReference>
<comment type="catalytic activity">
    <reaction evidence="7 8">
        <text>an N-acyl-L-alpha-aminoacyl-tRNA + H2O = an N-acyl-L-amino acid + a tRNA + H(+)</text>
        <dbReference type="Rhea" id="RHEA:54448"/>
        <dbReference type="Rhea" id="RHEA-COMP:10123"/>
        <dbReference type="Rhea" id="RHEA-COMP:13883"/>
        <dbReference type="ChEBI" id="CHEBI:15377"/>
        <dbReference type="ChEBI" id="CHEBI:15378"/>
        <dbReference type="ChEBI" id="CHEBI:59874"/>
        <dbReference type="ChEBI" id="CHEBI:78442"/>
        <dbReference type="ChEBI" id="CHEBI:138191"/>
        <dbReference type="EC" id="3.1.1.29"/>
    </reaction>
</comment>
<dbReference type="EMBL" id="MNZT01000119">
    <property type="protein sequence ID" value="OIP95019.1"/>
    <property type="molecule type" value="Genomic_DNA"/>
</dbReference>
<feature type="binding site" evidence="7">
    <location>
        <position position="65"/>
    </location>
    <ligand>
        <name>tRNA</name>
        <dbReference type="ChEBI" id="CHEBI:17843"/>
    </ligand>
</feature>
<comment type="function">
    <text evidence="7">Hydrolyzes ribosome-free peptidyl-tRNAs (with 1 or more amino acids incorporated), which drop off the ribosome during protein synthesis, or as a result of ribosome stalling.</text>
</comment>
<sequence length="206" mass="22224">MRLIVGLGNPGREYERTRHNTGFILVDALAATIDAPWEQDTKKKAVAARGVIDSEAVICLKPQTYMNLSGEAVTLFMNYYKLQPADVLVIHDDVDLPIGTVRLKKNGGDGGHKGVASIHQHLGSADFLRLRIGVGREEWFAGGETHKSYSDAAGFVLGSFSAGEMDQLTEVTRSVIEAVRLIVTGSLSAAMNQVNRAQPSDSADTI</sequence>
<keyword evidence="2 7" id="KW-0820">tRNA-binding</keyword>
<keyword evidence="3 7" id="KW-0378">Hydrolase</keyword>
<gene>
    <name evidence="7" type="primary">pth</name>
    <name evidence="10" type="ORF">AUK40_06425</name>
</gene>
<reference evidence="10 11" key="1">
    <citation type="journal article" date="2016" name="Environ. Microbiol.">
        <title>Genomic resolution of a cold subsurface aquifer community provides metabolic insights for novel microbes adapted to high CO concentrations.</title>
        <authorList>
            <person name="Probst A.J."/>
            <person name="Castelle C.J."/>
            <person name="Singh A."/>
            <person name="Brown C.T."/>
            <person name="Anantharaman K."/>
            <person name="Sharon I."/>
            <person name="Hug L.A."/>
            <person name="Burstein D."/>
            <person name="Emerson J.B."/>
            <person name="Thomas B.C."/>
            <person name="Banfield J.F."/>
        </authorList>
    </citation>
    <scope>NUCLEOTIDE SEQUENCE [LARGE SCALE GENOMIC DNA]</scope>
    <source>
        <strain evidence="10">CG2_30_54_11</strain>
    </source>
</reference>
<comment type="subcellular location">
    <subcellularLocation>
        <location evidence="7">Cytoplasm</location>
    </subcellularLocation>
</comment>
<dbReference type="STRING" id="1817892.AUK40_06425"/>
<dbReference type="InterPro" id="IPR036416">
    <property type="entry name" value="Pept_tRNA_hydro_sf"/>
</dbReference>
<comment type="function">
    <text evidence="7">Catalyzes the release of premature peptidyl moieties from peptidyl-tRNA molecules trapped in stalled 50S ribosomal subunits, and thus maintains levels of free tRNAs and 50S ribosomes.</text>
</comment>
<feature type="binding site" evidence="7">
    <location>
        <position position="67"/>
    </location>
    <ligand>
        <name>tRNA</name>
        <dbReference type="ChEBI" id="CHEBI:17843"/>
    </ligand>
</feature>
<comment type="caution">
    <text evidence="10">The sequence shown here is derived from an EMBL/GenBank/DDBJ whole genome shotgun (WGS) entry which is preliminary data.</text>
</comment>
<evidence type="ECO:0000256" key="8">
    <source>
        <dbReference type="RuleBase" id="RU000673"/>
    </source>
</evidence>
<evidence type="ECO:0000313" key="10">
    <source>
        <dbReference type="EMBL" id="OIP95019.1"/>
    </source>
</evidence>
<dbReference type="PANTHER" id="PTHR17224:SF1">
    <property type="entry name" value="PEPTIDYL-TRNA HYDROLASE"/>
    <property type="match status" value="1"/>
</dbReference>
<dbReference type="Gene3D" id="3.40.50.1470">
    <property type="entry name" value="Peptidyl-tRNA hydrolase"/>
    <property type="match status" value="1"/>
</dbReference>
<dbReference type="GO" id="GO:0072344">
    <property type="term" value="P:rescue of stalled ribosome"/>
    <property type="evidence" value="ECO:0007669"/>
    <property type="project" value="UniProtKB-UniRule"/>
</dbReference>
<accession>A0A1J5IE08</accession>
<evidence type="ECO:0000256" key="9">
    <source>
        <dbReference type="RuleBase" id="RU004320"/>
    </source>
</evidence>
<dbReference type="GO" id="GO:0005737">
    <property type="term" value="C:cytoplasm"/>
    <property type="evidence" value="ECO:0007669"/>
    <property type="project" value="UniProtKB-SubCell"/>
</dbReference>
<dbReference type="GO" id="GO:0000049">
    <property type="term" value="F:tRNA binding"/>
    <property type="evidence" value="ECO:0007669"/>
    <property type="project" value="UniProtKB-UniRule"/>
</dbReference>
<dbReference type="Pfam" id="PF01195">
    <property type="entry name" value="Pept_tRNA_hydro"/>
    <property type="match status" value="1"/>
</dbReference>
<evidence type="ECO:0000313" key="11">
    <source>
        <dbReference type="Proteomes" id="UP000183245"/>
    </source>
</evidence>
<evidence type="ECO:0000256" key="4">
    <source>
        <dbReference type="ARBA" id="ARBA00022884"/>
    </source>
</evidence>
<dbReference type="InterPro" id="IPR001328">
    <property type="entry name" value="Pept_tRNA_hydro"/>
</dbReference>
<comment type="similarity">
    <text evidence="5 7 9">Belongs to the PTH family.</text>
</comment>
<feature type="active site" description="Proton acceptor" evidence="7">
    <location>
        <position position="19"/>
    </location>
</feature>
<protein>
    <recommendedName>
        <fullName evidence="6 7">Peptidyl-tRNA hydrolase</fullName>
        <shortName evidence="7">Pth</shortName>
        <ecNumber evidence="1 7">3.1.1.29</ecNumber>
    </recommendedName>
</protein>
<comment type="caution">
    <text evidence="7">Lacks conserved residue(s) required for the propagation of feature annotation.</text>
</comment>
<dbReference type="NCBIfam" id="TIGR00447">
    <property type="entry name" value="pth"/>
    <property type="match status" value="1"/>
</dbReference>
<dbReference type="InterPro" id="IPR018171">
    <property type="entry name" value="Pept_tRNA_hydro_CS"/>
</dbReference>
<dbReference type="GO" id="GO:0006515">
    <property type="term" value="P:protein quality control for misfolded or incompletely synthesized proteins"/>
    <property type="evidence" value="ECO:0007669"/>
    <property type="project" value="UniProtKB-UniRule"/>
</dbReference>
<evidence type="ECO:0000256" key="2">
    <source>
        <dbReference type="ARBA" id="ARBA00022555"/>
    </source>
</evidence>
<dbReference type="GO" id="GO:0004045">
    <property type="term" value="F:peptidyl-tRNA hydrolase activity"/>
    <property type="evidence" value="ECO:0007669"/>
    <property type="project" value="UniProtKB-UniRule"/>
</dbReference>
<dbReference type="EC" id="3.1.1.29" evidence="1 7"/>
<name>A0A1J5IE08_9BACT</name>
<evidence type="ECO:0000256" key="1">
    <source>
        <dbReference type="ARBA" id="ARBA00013260"/>
    </source>
</evidence>
<feature type="site" description="Stabilizes the basic form of H active site to accept a proton" evidence="7">
    <location>
        <position position="92"/>
    </location>
</feature>
<dbReference type="SUPFAM" id="SSF53178">
    <property type="entry name" value="Peptidyl-tRNA hydrolase-like"/>
    <property type="match status" value="1"/>
</dbReference>
<dbReference type="CDD" id="cd00462">
    <property type="entry name" value="PTH"/>
    <property type="match status" value="1"/>
</dbReference>
<feature type="binding site" evidence="7">
    <location>
        <position position="14"/>
    </location>
    <ligand>
        <name>tRNA</name>
        <dbReference type="ChEBI" id="CHEBI:17843"/>
    </ligand>
</feature>
<proteinExistence type="inferred from homology"/>
<dbReference type="AlphaFoldDB" id="A0A1J5IE08"/>
<comment type="subunit">
    <text evidence="7">Monomer.</text>
</comment>
<evidence type="ECO:0000256" key="6">
    <source>
        <dbReference type="ARBA" id="ARBA00050038"/>
    </source>
</evidence>
<dbReference type="PANTHER" id="PTHR17224">
    <property type="entry name" value="PEPTIDYL-TRNA HYDROLASE"/>
    <property type="match status" value="1"/>
</dbReference>
<evidence type="ECO:0000256" key="5">
    <source>
        <dbReference type="ARBA" id="ARBA00038063"/>
    </source>
</evidence>
<dbReference type="Proteomes" id="UP000183245">
    <property type="component" value="Unassembled WGS sequence"/>
</dbReference>
<dbReference type="FunFam" id="3.40.50.1470:FF:000001">
    <property type="entry name" value="Peptidyl-tRNA hydrolase"/>
    <property type="match status" value="1"/>
</dbReference>
<feature type="site" description="Discriminates between blocked and unblocked aminoacyl-tRNA" evidence="7">
    <location>
        <position position="9"/>
    </location>
</feature>
<keyword evidence="7" id="KW-0963">Cytoplasm</keyword>
<evidence type="ECO:0000256" key="7">
    <source>
        <dbReference type="HAMAP-Rule" id="MF_00083"/>
    </source>
</evidence>
<keyword evidence="4 7" id="KW-0694">RNA-binding</keyword>
<dbReference type="HAMAP" id="MF_00083">
    <property type="entry name" value="Pept_tRNA_hydro_bact"/>
    <property type="match status" value="1"/>
</dbReference>
<evidence type="ECO:0000256" key="3">
    <source>
        <dbReference type="ARBA" id="ARBA00022801"/>
    </source>
</evidence>
<organism evidence="10 11">
    <name type="scientific">Candidatus Wirthbacteria bacterium CG2_30_54_11</name>
    <dbReference type="NCBI Taxonomy" id="1817892"/>
    <lineage>
        <taxon>Bacteria</taxon>
        <taxon>Candidatus Wirthbacteria</taxon>
    </lineage>
</organism>